<feature type="domain" description="Protein kinase" evidence="10">
    <location>
        <begin position="30"/>
        <end position="292"/>
    </location>
</feature>
<gene>
    <name evidence="11" type="ORF">HNR40_002213</name>
</gene>
<keyword evidence="9" id="KW-0472">Membrane</keyword>
<dbReference type="InterPro" id="IPR011009">
    <property type="entry name" value="Kinase-like_dom_sf"/>
</dbReference>
<evidence type="ECO:0000256" key="6">
    <source>
        <dbReference type="ARBA" id="ARBA00022840"/>
    </source>
</evidence>
<evidence type="ECO:0000313" key="12">
    <source>
        <dbReference type="Proteomes" id="UP000568380"/>
    </source>
</evidence>
<evidence type="ECO:0000259" key="10">
    <source>
        <dbReference type="PROSITE" id="PS50011"/>
    </source>
</evidence>
<evidence type="ECO:0000256" key="5">
    <source>
        <dbReference type="ARBA" id="ARBA00022777"/>
    </source>
</evidence>
<evidence type="ECO:0000256" key="2">
    <source>
        <dbReference type="ARBA" id="ARBA00022527"/>
    </source>
</evidence>
<feature type="region of interest" description="Disordered" evidence="8">
    <location>
        <begin position="448"/>
        <end position="469"/>
    </location>
</feature>
<feature type="transmembrane region" description="Helical" evidence="9">
    <location>
        <begin position="335"/>
        <end position="357"/>
    </location>
</feature>
<keyword evidence="6 7" id="KW-0067">ATP-binding</keyword>
<dbReference type="Proteomes" id="UP000568380">
    <property type="component" value="Unassembled WGS sequence"/>
</dbReference>
<proteinExistence type="predicted"/>
<keyword evidence="9" id="KW-1133">Transmembrane helix</keyword>
<evidence type="ECO:0000256" key="9">
    <source>
        <dbReference type="SAM" id="Phobius"/>
    </source>
</evidence>
<dbReference type="GO" id="GO:0004674">
    <property type="term" value="F:protein serine/threonine kinase activity"/>
    <property type="evidence" value="ECO:0007669"/>
    <property type="project" value="UniProtKB-KW"/>
</dbReference>
<keyword evidence="2 11" id="KW-0723">Serine/threonine-protein kinase</keyword>
<accession>A0A7W8EEN1</accession>
<dbReference type="InterPro" id="IPR008271">
    <property type="entry name" value="Ser/Thr_kinase_AS"/>
</dbReference>
<reference evidence="11 12" key="1">
    <citation type="submission" date="2020-08" db="EMBL/GenBank/DDBJ databases">
        <title>Genomic Encyclopedia of Type Strains, Phase IV (KMG-IV): sequencing the most valuable type-strain genomes for metagenomic binning, comparative biology and taxonomic classification.</title>
        <authorList>
            <person name="Goeker M."/>
        </authorList>
    </citation>
    <scope>NUCLEOTIDE SEQUENCE [LARGE SCALE GENOMIC DNA]</scope>
    <source>
        <strain evidence="11 12">DSM 45385</strain>
    </source>
</reference>
<dbReference type="AlphaFoldDB" id="A0A7W8EEN1"/>
<dbReference type="Gene3D" id="1.10.510.10">
    <property type="entry name" value="Transferase(Phosphotransferase) domain 1"/>
    <property type="match status" value="1"/>
</dbReference>
<protein>
    <recommendedName>
        <fullName evidence="1">non-specific serine/threonine protein kinase</fullName>
        <ecNumber evidence="1">2.7.11.1</ecNumber>
    </recommendedName>
</protein>
<keyword evidence="5 11" id="KW-0418">Kinase</keyword>
<dbReference type="CDD" id="cd14014">
    <property type="entry name" value="STKc_PknB_like"/>
    <property type="match status" value="1"/>
</dbReference>
<dbReference type="PROSITE" id="PS00108">
    <property type="entry name" value="PROTEIN_KINASE_ST"/>
    <property type="match status" value="1"/>
</dbReference>
<dbReference type="Gene3D" id="3.30.200.20">
    <property type="entry name" value="Phosphorylase Kinase, domain 1"/>
    <property type="match status" value="1"/>
</dbReference>
<evidence type="ECO:0000256" key="8">
    <source>
        <dbReference type="SAM" id="MobiDB-lite"/>
    </source>
</evidence>
<evidence type="ECO:0000256" key="7">
    <source>
        <dbReference type="PROSITE-ProRule" id="PRU10141"/>
    </source>
</evidence>
<sequence>MDRDPAKLRTSPPSGSPLPEPEPVRLGTRYVRQELIGRGANGQVWRGRRLADDEPVAIKVLKEEYADDPAAVARFLREGVALRSLKHPHLVPVYDLVAEGSTLAIVMELVPGENLRAALGRKVMDRAKSVAVLGHVAQALAAAHAAGIVHRDVKPENVLVTWRGGDPWARLTDFGVAHVADGQTLTKQSTFVGTSQYLAPELAKGEPPTPAADVYALGVMAFELLAGRRPFLHTDQTALLLAHLADEPVRPPEIGDDLWPVIANCLAKDVGRRMGANSVAQAFGAGELPPGVPPPLPPLPRTHFELPPGTLTTSGSPVPIPEPPAEPPTPRRLRWWPVAALAATLLASAGAGIWYGLPDQTKATPTATPGPTGRLDSIPVAVTSPARGRITLDFADASSVPGFRGYVIKRGDTIIDQLSGDRKTTYDIRGLDHTTEHCYSVHVLVLSDQPSPPPAEPACRAADGRGPTD</sequence>
<dbReference type="InterPro" id="IPR000719">
    <property type="entry name" value="Prot_kinase_dom"/>
</dbReference>
<dbReference type="RefSeq" id="WP_184960313.1">
    <property type="nucleotide sequence ID" value="NZ_JACHIN010000002.1"/>
</dbReference>
<dbReference type="PANTHER" id="PTHR43289:SF6">
    <property type="entry name" value="SERINE_THREONINE-PROTEIN KINASE NEKL-3"/>
    <property type="match status" value="1"/>
</dbReference>
<feature type="binding site" evidence="7">
    <location>
        <position position="59"/>
    </location>
    <ligand>
        <name>ATP</name>
        <dbReference type="ChEBI" id="CHEBI:30616"/>
    </ligand>
</feature>
<keyword evidence="4 7" id="KW-0547">Nucleotide-binding</keyword>
<dbReference type="Pfam" id="PF00069">
    <property type="entry name" value="Pkinase"/>
    <property type="match status" value="1"/>
</dbReference>
<evidence type="ECO:0000313" key="11">
    <source>
        <dbReference type="EMBL" id="MBB5076749.1"/>
    </source>
</evidence>
<feature type="region of interest" description="Disordered" evidence="8">
    <location>
        <begin position="307"/>
        <end position="331"/>
    </location>
</feature>
<dbReference type="PANTHER" id="PTHR43289">
    <property type="entry name" value="MITOGEN-ACTIVATED PROTEIN KINASE KINASE KINASE 20-RELATED"/>
    <property type="match status" value="1"/>
</dbReference>
<dbReference type="SMART" id="SM00220">
    <property type="entry name" value="S_TKc"/>
    <property type="match status" value="1"/>
</dbReference>
<name>A0A7W8EEN1_9ACTN</name>
<dbReference type="GO" id="GO:0005524">
    <property type="term" value="F:ATP binding"/>
    <property type="evidence" value="ECO:0007669"/>
    <property type="project" value="UniProtKB-UniRule"/>
</dbReference>
<dbReference type="SUPFAM" id="SSF56112">
    <property type="entry name" value="Protein kinase-like (PK-like)"/>
    <property type="match status" value="1"/>
</dbReference>
<feature type="region of interest" description="Disordered" evidence="8">
    <location>
        <begin position="1"/>
        <end position="24"/>
    </location>
</feature>
<evidence type="ECO:0000256" key="4">
    <source>
        <dbReference type="ARBA" id="ARBA00022741"/>
    </source>
</evidence>
<dbReference type="PROSITE" id="PS50011">
    <property type="entry name" value="PROTEIN_KINASE_DOM"/>
    <property type="match status" value="1"/>
</dbReference>
<keyword evidence="3" id="KW-0808">Transferase</keyword>
<organism evidence="11 12">
    <name type="scientific">Nonomuraea endophytica</name>
    <dbReference type="NCBI Taxonomy" id="714136"/>
    <lineage>
        <taxon>Bacteria</taxon>
        <taxon>Bacillati</taxon>
        <taxon>Actinomycetota</taxon>
        <taxon>Actinomycetes</taxon>
        <taxon>Streptosporangiales</taxon>
        <taxon>Streptosporangiaceae</taxon>
        <taxon>Nonomuraea</taxon>
    </lineage>
</organism>
<dbReference type="EC" id="2.7.11.1" evidence="1"/>
<dbReference type="PROSITE" id="PS00107">
    <property type="entry name" value="PROTEIN_KINASE_ATP"/>
    <property type="match status" value="1"/>
</dbReference>
<keyword evidence="9" id="KW-0812">Transmembrane</keyword>
<dbReference type="EMBL" id="JACHIN010000002">
    <property type="protein sequence ID" value="MBB5076749.1"/>
    <property type="molecule type" value="Genomic_DNA"/>
</dbReference>
<comment type="caution">
    <text evidence="11">The sequence shown here is derived from an EMBL/GenBank/DDBJ whole genome shotgun (WGS) entry which is preliminary data.</text>
</comment>
<keyword evidence="12" id="KW-1185">Reference proteome</keyword>
<feature type="compositionally biased region" description="Pro residues" evidence="8">
    <location>
        <begin position="318"/>
        <end position="330"/>
    </location>
</feature>
<evidence type="ECO:0000256" key="1">
    <source>
        <dbReference type="ARBA" id="ARBA00012513"/>
    </source>
</evidence>
<evidence type="ECO:0000256" key="3">
    <source>
        <dbReference type="ARBA" id="ARBA00022679"/>
    </source>
</evidence>
<dbReference type="InterPro" id="IPR017441">
    <property type="entry name" value="Protein_kinase_ATP_BS"/>
</dbReference>